<dbReference type="InterPro" id="IPR010404">
    <property type="entry name" value="CpcT/CpeT"/>
</dbReference>
<dbReference type="PANTHER" id="PTHR35137">
    <property type="entry name" value="CHROMOPHORE LYASE CRL, CHLOROPLASTIC"/>
    <property type="match status" value="1"/>
</dbReference>
<dbReference type="AlphaFoldDB" id="A0A1G5VED5"/>
<dbReference type="CDD" id="cd16338">
    <property type="entry name" value="CpcT"/>
    <property type="match status" value="1"/>
</dbReference>
<protein>
    <submittedName>
        <fullName evidence="4">CpeT/CpcT family</fullName>
    </submittedName>
</protein>
<dbReference type="InterPro" id="IPR038672">
    <property type="entry name" value="CpcT/CpeT_sf"/>
</dbReference>
<dbReference type="EMBL" id="FMXE01000003">
    <property type="protein sequence ID" value="SDA44281.1"/>
    <property type="molecule type" value="Genomic_DNA"/>
</dbReference>
<proteinExistence type="inferred from homology"/>
<dbReference type="OrthoDB" id="1159708at2"/>
<dbReference type="Proteomes" id="UP000198756">
    <property type="component" value="Unassembled WGS sequence"/>
</dbReference>
<feature type="chain" id="PRO_5011672001" evidence="3">
    <location>
        <begin position="27"/>
        <end position="208"/>
    </location>
</feature>
<gene>
    <name evidence="4" type="ORF">SAMN03080617_00484</name>
</gene>
<keyword evidence="2" id="KW-0456">Lyase</keyword>
<keyword evidence="5" id="KW-1185">Reference proteome</keyword>
<feature type="signal peptide" evidence="3">
    <location>
        <begin position="1"/>
        <end position="26"/>
    </location>
</feature>
<reference evidence="5" key="1">
    <citation type="submission" date="2016-10" db="EMBL/GenBank/DDBJ databases">
        <authorList>
            <person name="Varghese N."/>
            <person name="Submissions S."/>
        </authorList>
    </citation>
    <scope>NUCLEOTIDE SEQUENCE [LARGE SCALE GENOMIC DNA]</scope>
    <source>
        <strain evidence="5">DSM 22703</strain>
    </source>
</reference>
<name>A0A1G5VED5_9BACT</name>
<accession>A0A1G5VED5</accession>
<dbReference type="Gene3D" id="2.40.128.590">
    <property type="entry name" value="CpcT/CpeT domain"/>
    <property type="match status" value="1"/>
</dbReference>
<dbReference type="GO" id="GO:0016829">
    <property type="term" value="F:lyase activity"/>
    <property type="evidence" value="ECO:0007669"/>
    <property type="project" value="UniProtKB-KW"/>
</dbReference>
<organism evidence="4 5">
    <name type="scientific">Algoriphagus alkaliphilus</name>
    <dbReference type="NCBI Taxonomy" id="279824"/>
    <lineage>
        <taxon>Bacteria</taxon>
        <taxon>Pseudomonadati</taxon>
        <taxon>Bacteroidota</taxon>
        <taxon>Cytophagia</taxon>
        <taxon>Cytophagales</taxon>
        <taxon>Cyclobacteriaceae</taxon>
        <taxon>Algoriphagus</taxon>
    </lineage>
</organism>
<evidence type="ECO:0000256" key="3">
    <source>
        <dbReference type="SAM" id="SignalP"/>
    </source>
</evidence>
<evidence type="ECO:0000313" key="5">
    <source>
        <dbReference type="Proteomes" id="UP000198756"/>
    </source>
</evidence>
<dbReference type="Pfam" id="PF06206">
    <property type="entry name" value="CpeT"/>
    <property type="match status" value="1"/>
</dbReference>
<evidence type="ECO:0000256" key="2">
    <source>
        <dbReference type="ARBA" id="ARBA00023239"/>
    </source>
</evidence>
<sequence>MMKKICFCLTGLVFLIVLSVPMQASAQSDLLQKFLGRFAGTYSSERMASENPSRVHVILTIKPIWKDRSDGAWFYLEQAAYHQREVPYRTAVLKVFEQDGKIISRNYTFENKDIFLDGEERPFPIERFSPSALDAKYCDILFEVDFSGNFVGKTPDGGCQNSFKGAQVFTNESYLTKEFLISRDRGWSQEGKQLWGPEDFGYLFEKIE</sequence>
<keyword evidence="3" id="KW-0732">Signal</keyword>
<evidence type="ECO:0000313" key="4">
    <source>
        <dbReference type="EMBL" id="SDA44281.1"/>
    </source>
</evidence>
<evidence type="ECO:0000256" key="1">
    <source>
        <dbReference type="ARBA" id="ARBA00008206"/>
    </source>
</evidence>
<comment type="similarity">
    <text evidence="1">Belongs to the CpcT/CpeT biliprotein lyase family.</text>
</comment>
<dbReference type="PANTHER" id="PTHR35137:SF1">
    <property type="entry name" value="CHROMOPHORE LYASE CRL, CHLOROPLASTIC"/>
    <property type="match status" value="1"/>
</dbReference>
<dbReference type="STRING" id="279824.SAMN03080617_00484"/>